<dbReference type="CDD" id="cd00085">
    <property type="entry name" value="HNHc"/>
    <property type="match status" value="1"/>
</dbReference>
<dbReference type="Pfam" id="PF01844">
    <property type="entry name" value="HNH"/>
    <property type="match status" value="1"/>
</dbReference>
<sequence>MTDDKNFYSHGEWTRVKNGRINYDKKTCQVCGRKYKETNKFNVDHIIMRKLLQEDQWYDKTNLWTLCTCCNGIKQSLEHIFNDNQLQTITKSQWIKLIRNNKNYCKAKCQH</sequence>
<dbReference type="STRING" id="1218507.JF74_10340"/>
<gene>
    <name evidence="2" type="ORF">JF74_10340</name>
</gene>
<dbReference type="Proteomes" id="UP000033531">
    <property type="component" value="Unassembled WGS sequence"/>
</dbReference>
<protein>
    <recommendedName>
        <fullName evidence="1">HNH domain-containing protein</fullName>
    </recommendedName>
</protein>
<evidence type="ECO:0000313" key="3">
    <source>
        <dbReference type="Proteomes" id="UP000033531"/>
    </source>
</evidence>
<dbReference type="AlphaFoldDB" id="A0A0F4LCW2"/>
<reference evidence="2 3" key="1">
    <citation type="submission" date="2015-01" db="EMBL/GenBank/DDBJ databases">
        <title>Comparative genomics of the lactic acid bacteria isolated from the honey bee gut.</title>
        <authorList>
            <person name="Ellegaard K.M."/>
            <person name="Tamarit D."/>
            <person name="Javelind E."/>
            <person name="Olofsson T."/>
            <person name="Andersson S.G."/>
            <person name="Vasquez A."/>
        </authorList>
    </citation>
    <scope>NUCLEOTIDE SEQUENCE [LARGE SCALE GENOMIC DNA]</scope>
    <source>
        <strain evidence="2 3">Hma8</strain>
    </source>
</reference>
<dbReference type="Gene3D" id="1.10.30.50">
    <property type="match status" value="1"/>
</dbReference>
<evidence type="ECO:0000313" key="2">
    <source>
        <dbReference type="EMBL" id="KJY56687.1"/>
    </source>
</evidence>
<dbReference type="GO" id="GO:0003676">
    <property type="term" value="F:nucleic acid binding"/>
    <property type="evidence" value="ECO:0007669"/>
    <property type="project" value="InterPro"/>
</dbReference>
<dbReference type="HOGENOM" id="CLU_2155138_0_0_9"/>
<dbReference type="OrthoDB" id="9811997at2"/>
<dbReference type="InterPro" id="IPR002711">
    <property type="entry name" value="HNH"/>
</dbReference>
<evidence type="ECO:0000259" key="1">
    <source>
        <dbReference type="Pfam" id="PF01844"/>
    </source>
</evidence>
<dbReference type="InterPro" id="IPR003615">
    <property type="entry name" value="HNH_nuc"/>
</dbReference>
<dbReference type="GO" id="GO:0004519">
    <property type="term" value="F:endonuclease activity"/>
    <property type="evidence" value="ECO:0007669"/>
    <property type="project" value="InterPro"/>
</dbReference>
<dbReference type="RefSeq" id="WP_052724650.1">
    <property type="nucleotide sequence ID" value="NZ_JBHTMT010000001.1"/>
</dbReference>
<dbReference type="EMBL" id="JXLI01000010">
    <property type="protein sequence ID" value="KJY56687.1"/>
    <property type="molecule type" value="Genomic_DNA"/>
</dbReference>
<accession>A0A0F4LCW2</accession>
<comment type="caution">
    <text evidence="2">The sequence shown here is derived from an EMBL/GenBank/DDBJ whole genome shotgun (WGS) entry which is preliminary data.</text>
</comment>
<name>A0A0F4LCW2_9LACO</name>
<dbReference type="GO" id="GO:0008270">
    <property type="term" value="F:zinc ion binding"/>
    <property type="evidence" value="ECO:0007669"/>
    <property type="project" value="InterPro"/>
</dbReference>
<organism evidence="2 3">
    <name type="scientific">Lactobacillus melliventris</name>
    <dbReference type="NCBI Taxonomy" id="1218507"/>
    <lineage>
        <taxon>Bacteria</taxon>
        <taxon>Bacillati</taxon>
        <taxon>Bacillota</taxon>
        <taxon>Bacilli</taxon>
        <taxon>Lactobacillales</taxon>
        <taxon>Lactobacillaceae</taxon>
        <taxon>Lactobacillus</taxon>
    </lineage>
</organism>
<dbReference type="PATRIC" id="fig|1218507.3.peg.1206"/>
<feature type="domain" description="HNH" evidence="1">
    <location>
        <begin position="28"/>
        <end position="75"/>
    </location>
</feature>
<proteinExistence type="predicted"/>